<proteinExistence type="predicted"/>
<dbReference type="AlphaFoldDB" id="A0A7E4V2X8"/>
<feature type="domain" description="BTB" evidence="1">
    <location>
        <begin position="46"/>
        <end position="113"/>
    </location>
</feature>
<protein>
    <submittedName>
        <fullName evidence="3">BTB domain-containing protein</fullName>
    </submittedName>
</protein>
<dbReference type="Proteomes" id="UP000492821">
    <property type="component" value="Unassembled WGS sequence"/>
</dbReference>
<organism evidence="2 3">
    <name type="scientific">Panagrellus redivivus</name>
    <name type="common">Microworm</name>
    <dbReference type="NCBI Taxonomy" id="6233"/>
    <lineage>
        <taxon>Eukaryota</taxon>
        <taxon>Metazoa</taxon>
        <taxon>Ecdysozoa</taxon>
        <taxon>Nematoda</taxon>
        <taxon>Chromadorea</taxon>
        <taxon>Rhabditida</taxon>
        <taxon>Tylenchina</taxon>
        <taxon>Panagrolaimomorpha</taxon>
        <taxon>Panagrolaimoidea</taxon>
        <taxon>Panagrolaimidae</taxon>
        <taxon>Panagrellus</taxon>
    </lineage>
</organism>
<dbReference type="GO" id="GO:0050804">
    <property type="term" value="P:modulation of chemical synaptic transmission"/>
    <property type="evidence" value="ECO:0007669"/>
    <property type="project" value="TreeGrafter"/>
</dbReference>
<dbReference type="PANTHER" id="PTHR46306">
    <property type="entry name" value="BTB/POZ DOMAIN-CONTAINING PROTEIN 9"/>
    <property type="match status" value="1"/>
</dbReference>
<name>A0A7E4V2X8_PANRE</name>
<dbReference type="PANTHER" id="PTHR46306:SF1">
    <property type="entry name" value="BTB_POZ DOMAIN-CONTAINING PROTEIN 9"/>
    <property type="match status" value="1"/>
</dbReference>
<keyword evidence="2" id="KW-1185">Reference proteome</keyword>
<dbReference type="GO" id="GO:0048512">
    <property type="term" value="P:circadian behavior"/>
    <property type="evidence" value="ECO:0007669"/>
    <property type="project" value="TreeGrafter"/>
</dbReference>
<dbReference type="GO" id="GO:0008344">
    <property type="term" value="P:adult locomotory behavior"/>
    <property type="evidence" value="ECO:0007669"/>
    <property type="project" value="TreeGrafter"/>
</dbReference>
<dbReference type="PROSITE" id="PS50097">
    <property type="entry name" value="BTB"/>
    <property type="match status" value="1"/>
</dbReference>
<accession>A0A7E4V2X8</accession>
<reference evidence="2" key="1">
    <citation type="journal article" date="2013" name="Genetics">
        <title>The draft genome and transcriptome of Panagrellus redivivus are shaped by the harsh demands of a free-living lifestyle.</title>
        <authorList>
            <person name="Srinivasan J."/>
            <person name="Dillman A.R."/>
            <person name="Macchietto M.G."/>
            <person name="Heikkinen L."/>
            <person name="Lakso M."/>
            <person name="Fracchia K.M."/>
            <person name="Antoshechkin I."/>
            <person name="Mortazavi A."/>
            <person name="Wong G."/>
            <person name="Sternberg P.W."/>
        </authorList>
    </citation>
    <scope>NUCLEOTIDE SEQUENCE [LARGE SCALE GENOMIC DNA]</scope>
    <source>
        <strain evidence="2">MT8872</strain>
    </source>
</reference>
<evidence type="ECO:0000313" key="2">
    <source>
        <dbReference type="Proteomes" id="UP000492821"/>
    </source>
</evidence>
<dbReference type="GO" id="GO:0005737">
    <property type="term" value="C:cytoplasm"/>
    <property type="evidence" value="ECO:0007669"/>
    <property type="project" value="TreeGrafter"/>
</dbReference>
<evidence type="ECO:0000313" key="3">
    <source>
        <dbReference type="WBParaSite" id="Pan_g15898.t1"/>
    </source>
</evidence>
<reference evidence="3" key="2">
    <citation type="submission" date="2020-10" db="UniProtKB">
        <authorList>
            <consortium name="WormBaseParasite"/>
        </authorList>
    </citation>
    <scope>IDENTIFICATION</scope>
</reference>
<sequence>MHDQHKYRIGDSILRLDQIRRGAALCSLTTFIVKQYGHLYLNEELSDVTIVVEGVKFPAHRFILAKRSEYFKIMFEIGMIESTTNHIEIHETSFGSFRCVLKWIYTGILDFSLLSDDFEVLRLAHMYQITELVNYFIDYFKVEFEN</sequence>
<dbReference type="Gene3D" id="3.30.710.10">
    <property type="entry name" value="Potassium Channel Kv1.1, Chain A"/>
    <property type="match status" value="1"/>
</dbReference>
<dbReference type="SUPFAM" id="SSF54695">
    <property type="entry name" value="POZ domain"/>
    <property type="match status" value="1"/>
</dbReference>
<dbReference type="Pfam" id="PF00651">
    <property type="entry name" value="BTB"/>
    <property type="match status" value="1"/>
</dbReference>
<dbReference type="InterPro" id="IPR011333">
    <property type="entry name" value="SKP1/BTB/POZ_sf"/>
</dbReference>
<dbReference type="SMART" id="SM00225">
    <property type="entry name" value="BTB"/>
    <property type="match status" value="1"/>
</dbReference>
<dbReference type="InterPro" id="IPR052407">
    <property type="entry name" value="BTB_POZ_domain_cont_9"/>
</dbReference>
<dbReference type="InterPro" id="IPR000210">
    <property type="entry name" value="BTB/POZ_dom"/>
</dbReference>
<evidence type="ECO:0000259" key="1">
    <source>
        <dbReference type="PROSITE" id="PS50097"/>
    </source>
</evidence>
<dbReference type="WBParaSite" id="Pan_g15898.t1">
    <property type="protein sequence ID" value="Pan_g15898.t1"/>
    <property type="gene ID" value="Pan_g15898"/>
</dbReference>